<dbReference type="AlphaFoldDB" id="A0A1Y5F1N9"/>
<evidence type="ECO:0000259" key="4">
    <source>
        <dbReference type="PROSITE" id="PS00662"/>
    </source>
</evidence>
<evidence type="ECO:0000256" key="3">
    <source>
        <dbReference type="ARBA" id="ARBA00022840"/>
    </source>
</evidence>
<dbReference type="Gene3D" id="3.30.450.90">
    <property type="match status" value="1"/>
</dbReference>
<organism evidence="5 6">
    <name type="scientific">Halobacteriovorax marinus</name>
    <dbReference type="NCBI Taxonomy" id="97084"/>
    <lineage>
        <taxon>Bacteria</taxon>
        <taxon>Pseudomonadati</taxon>
        <taxon>Bdellovibrionota</taxon>
        <taxon>Bacteriovoracia</taxon>
        <taxon>Bacteriovoracales</taxon>
        <taxon>Halobacteriovoraceae</taxon>
        <taxon>Halobacteriovorax</taxon>
    </lineage>
</organism>
<evidence type="ECO:0000256" key="2">
    <source>
        <dbReference type="ARBA" id="ARBA00022741"/>
    </source>
</evidence>
<comment type="caution">
    <text evidence="5">The sequence shown here is derived from an EMBL/GenBank/DDBJ whole genome shotgun (WGS) entry which is preliminary data.</text>
</comment>
<dbReference type="InterPro" id="IPR027417">
    <property type="entry name" value="P-loop_NTPase"/>
</dbReference>
<reference evidence="6" key="1">
    <citation type="journal article" date="2017" name="Proc. Natl. Acad. Sci. U.S.A.">
        <title>Simulation of Deepwater Horizon oil plume reveals substrate specialization within a complex community of hydrocarbon-degraders.</title>
        <authorList>
            <person name="Hu P."/>
            <person name="Dubinsky E.A."/>
            <person name="Probst A.J."/>
            <person name="Wang J."/>
            <person name="Sieber C.M.K."/>
            <person name="Tom L.M."/>
            <person name="Gardinali P."/>
            <person name="Banfield J.F."/>
            <person name="Atlas R.M."/>
            <person name="Andersen G.L."/>
        </authorList>
    </citation>
    <scope>NUCLEOTIDE SEQUENCE [LARGE SCALE GENOMIC DNA]</scope>
</reference>
<protein>
    <recommendedName>
        <fullName evidence="4">Bacterial type II secretion system protein E domain-containing protein</fullName>
    </recommendedName>
</protein>
<dbReference type="GO" id="GO:0005524">
    <property type="term" value="F:ATP binding"/>
    <property type="evidence" value="ECO:0007669"/>
    <property type="project" value="UniProtKB-KW"/>
</dbReference>
<dbReference type="GO" id="GO:0005886">
    <property type="term" value="C:plasma membrane"/>
    <property type="evidence" value="ECO:0007669"/>
    <property type="project" value="TreeGrafter"/>
</dbReference>
<dbReference type="SUPFAM" id="SSF160246">
    <property type="entry name" value="EspE N-terminal domain-like"/>
    <property type="match status" value="1"/>
</dbReference>
<evidence type="ECO:0000313" key="5">
    <source>
        <dbReference type="EMBL" id="OUR93054.1"/>
    </source>
</evidence>
<dbReference type="FunFam" id="3.40.50.300:FF:000398">
    <property type="entry name" value="Type IV pilus assembly ATPase PilB"/>
    <property type="match status" value="1"/>
</dbReference>
<dbReference type="InterPro" id="IPR001482">
    <property type="entry name" value="T2SS/T4SS_dom"/>
</dbReference>
<name>A0A1Y5F1N9_9BACT</name>
<accession>A0A1Y5F1N9</accession>
<dbReference type="PANTHER" id="PTHR30258">
    <property type="entry name" value="TYPE II SECRETION SYSTEM PROTEIN GSPE-RELATED"/>
    <property type="match status" value="1"/>
</dbReference>
<keyword evidence="3" id="KW-0067">ATP-binding</keyword>
<proteinExistence type="inferred from homology"/>
<dbReference type="CDD" id="cd01129">
    <property type="entry name" value="PulE-GspE-like"/>
    <property type="match status" value="1"/>
</dbReference>
<dbReference type="SUPFAM" id="SSF52540">
    <property type="entry name" value="P-loop containing nucleoside triphosphate hydrolases"/>
    <property type="match status" value="1"/>
</dbReference>
<evidence type="ECO:0000256" key="1">
    <source>
        <dbReference type="ARBA" id="ARBA00006611"/>
    </source>
</evidence>
<feature type="domain" description="Bacterial type II secretion system protein E" evidence="4">
    <location>
        <begin position="372"/>
        <end position="386"/>
    </location>
</feature>
<dbReference type="InterPro" id="IPR007831">
    <property type="entry name" value="T2SS_GspE_N"/>
</dbReference>
<gene>
    <name evidence="5" type="ORF">A9Q84_21355</name>
</gene>
<dbReference type="GO" id="GO:0016887">
    <property type="term" value="F:ATP hydrolysis activity"/>
    <property type="evidence" value="ECO:0007669"/>
    <property type="project" value="TreeGrafter"/>
</dbReference>
<dbReference type="Gene3D" id="3.40.50.300">
    <property type="entry name" value="P-loop containing nucleotide triphosphate hydrolases"/>
    <property type="match status" value="1"/>
</dbReference>
<sequence length="558" mass="61909">MFRKEFADVIGKTGMIPIKDLRPLLLDKDPSKVSELGLLELSFFDDVKFAKQVAENYSLTFIDLTKAKIPDKTIKLIKKSDVLKYRVLPIQKTAKAVSLAVFDPSIVELRTDLQTLFQHPVEFILTNVTSWAKIYERVTESIDELLETIREVKSTDINPDEAVNEEDIGDDVIRFVNRILADSFIRKASDIHVEPYEKNFRVRFRVDGSLMEVAKPPKALMAPITSRLKIMAQMDISEKRKPQDGRIKLSIGGQPIDYRVSSLPTLFGEKIVLRLLDQSNLQLDMTKLGFEAQQLKVFKEGIHQPYGMCLVTGPTGSGKTTTLYSALAELNVVGNNISTAEDPVEFNLEGINQVNIKKSVGLTFPFALKAFLRQDPDIIMVGEIRDLEVGEIAVEAALTGHMVLSTLHTNDAPSTVTRLLNMGIEPFLVTGSLNVIVAQRLCRRICTSCKEIDTKVSIEEVVACGIAPSSAQKIKIYVGKGCDMCNGTGYKGRVAIYEVMGMSPKVKELILKNASADEIKKQAIKDGMKTLRMCALTKVAKGETTLEEAVNNSSADKF</sequence>
<evidence type="ECO:0000313" key="6">
    <source>
        <dbReference type="Proteomes" id="UP000196531"/>
    </source>
</evidence>
<dbReference type="Pfam" id="PF00437">
    <property type="entry name" value="T2SSE"/>
    <property type="match status" value="1"/>
</dbReference>
<dbReference type="PANTHER" id="PTHR30258:SF1">
    <property type="entry name" value="PROTEIN TRANSPORT PROTEIN HOFB HOMOLOG"/>
    <property type="match status" value="1"/>
</dbReference>
<dbReference type="InterPro" id="IPR037257">
    <property type="entry name" value="T2SS_E_N_sf"/>
</dbReference>
<dbReference type="EMBL" id="MAAO01000016">
    <property type="protein sequence ID" value="OUR93054.1"/>
    <property type="molecule type" value="Genomic_DNA"/>
</dbReference>
<dbReference type="Proteomes" id="UP000196531">
    <property type="component" value="Unassembled WGS sequence"/>
</dbReference>
<comment type="similarity">
    <text evidence="1">Belongs to the GSP E family.</text>
</comment>
<dbReference type="PROSITE" id="PS00662">
    <property type="entry name" value="T2SP_E"/>
    <property type="match status" value="1"/>
</dbReference>
<dbReference type="Pfam" id="PF05157">
    <property type="entry name" value="MshEN"/>
    <property type="match status" value="1"/>
</dbReference>
<dbReference type="FunFam" id="3.30.450.90:FF:000001">
    <property type="entry name" value="Type II secretion system ATPase GspE"/>
    <property type="match status" value="1"/>
</dbReference>
<keyword evidence="2" id="KW-0547">Nucleotide-binding</keyword>